<gene>
    <name evidence="2" type="ORF">EZV76_08650</name>
</gene>
<comment type="caution">
    <text evidence="2">The sequence shown here is derived from an EMBL/GenBank/DDBJ whole genome shotgun (WGS) entry which is preliminary data.</text>
</comment>
<keyword evidence="1" id="KW-1133">Transmembrane helix</keyword>
<evidence type="ECO:0000256" key="1">
    <source>
        <dbReference type="SAM" id="Phobius"/>
    </source>
</evidence>
<dbReference type="EMBL" id="SNTZ01000003">
    <property type="protein sequence ID" value="THV59626.1"/>
    <property type="molecule type" value="Genomic_DNA"/>
</dbReference>
<reference evidence="2 3" key="1">
    <citation type="submission" date="2019-03" db="EMBL/GenBank/DDBJ databases">
        <title>Muricauda SCR12 sp.nov, a marine bacterium isolated from Pacific Ocean:the Okinawa trough.</title>
        <authorList>
            <person name="Liu L."/>
        </authorList>
    </citation>
    <scope>NUCLEOTIDE SEQUENCE [LARGE SCALE GENOMIC DNA]</scope>
    <source>
        <strain evidence="2 3">SCR12</strain>
    </source>
</reference>
<organism evidence="2 3">
    <name type="scientific">Flagellimonas alvinocaridis</name>
    <dbReference type="NCBI Taxonomy" id="2530200"/>
    <lineage>
        <taxon>Bacteria</taxon>
        <taxon>Pseudomonadati</taxon>
        <taxon>Bacteroidota</taxon>
        <taxon>Flavobacteriia</taxon>
        <taxon>Flavobacteriales</taxon>
        <taxon>Flavobacteriaceae</taxon>
        <taxon>Flagellimonas</taxon>
    </lineage>
</organism>
<keyword evidence="3" id="KW-1185">Reference proteome</keyword>
<keyword evidence="1" id="KW-0472">Membrane</keyword>
<dbReference type="AlphaFoldDB" id="A0A4V4HX50"/>
<dbReference type="RefSeq" id="WP_136566146.1">
    <property type="nucleotide sequence ID" value="NZ_SNTZ01000003.1"/>
</dbReference>
<sequence length="174" mass="19880">MKKDKKNSFNTPEGYFENFNERLMGRIEKEVHSESIIPKSDGFSIPENYFDEITPKIMSKTTGEGGKVIQLKSYRTFYYGAAAVAAVFVLVFGLNWKSTTTVAFDDLANAEIDAYFESNELDINTYELAELISLDNVELNDVLEQDLDAENILEYLDETVDDIDELNLDYSDYE</sequence>
<feature type="transmembrane region" description="Helical" evidence="1">
    <location>
        <begin position="77"/>
        <end position="96"/>
    </location>
</feature>
<dbReference type="Proteomes" id="UP000310406">
    <property type="component" value="Unassembled WGS sequence"/>
</dbReference>
<evidence type="ECO:0000313" key="3">
    <source>
        <dbReference type="Proteomes" id="UP000310406"/>
    </source>
</evidence>
<dbReference type="OrthoDB" id="981524at2"/>
<keyword evidence="1" id="KW-0812">Transmembrane</keyword>
<proteinExistence type="predicted"/>
<protein>
    <submittedName>
        <fullName evidence="2">Uncharacterized protein</fullName>
    </submittedName>
</protein>
<evidence type="ECO:0000313" key="2">
    <source>
        <dbReference type="EMBL" id="THV59626.1"/>
    </source>
</evidence>
<accession>A0A4V4HX50</accession>
<name>A0A4V4HX50_9FLAO</name>